<accession>J9BY20</accession>
<dbReference type="EMBL" id="AMCI01007519">
    <property type="protein sequence ID" value="EJW92470.1"/>
    <property type="molecule type" value="Genomic_DNA"/>
</dbReference>
<comment type="caution">
    <text evidence="2">The sequence shown here is derived from an EMBL/GenBank/DDBJ whole genome shotgun (WGS) entry which is preliminary data.</text>
</comment>
<name>J9BY20_9ZZZZ</name>
<reference evidence="2" key="1">
    <citation type="journal article" date="2012" name="PLoS ONE">
        <title>Gene sets for utilization of primary and secondary nutrition supplies in the distal gut of endangered iberian lynx.</title>
        <authorList>
            <person name="Alcaide M."/>
            <person name="Messina E."/>
            <person name="Richter M."/>
            <person name="Bargiela R."/>
            <person name="Peplies J."/>
            <person name="Huws S.A."/>
            <person name="Newbold C.J."/>
            <person name="Golyshin P.N."/>
            <person name="Simon M.A."/>
            <person name="Lopez G."/>
            <person name="Yakimov M.M."/>
            <person name="Ferrer M."/>
        </authorList>
    </citation>
    <scope>NUCLEOTIDE SEQUENCE</scope>
</reference>
<gene>
    <name evidence="2" type="ORF">EVA_19423</name>
</gene>
<keyword evidence="1" id="KW-0472">Membrane</keyword>
<feature type="transmembrane region" description="Helical" evidence="1">
    <location>
        <begin position="31"/>
        <end position="51"/>
    </location>
</feature>
<sequence length="54" mass="5849">MIVRSPTSVLFHLSVDKSSFGSKSICPFVLILWYVTSVNSISILSAFGATLNTI</sequence>
<evidence type="ECO:0000313" key="2">
    <source>
        <dbReference type="EMBL" id="EJW92470.1"/>
    </source>
</evidence>
<dbReference type="AlphaFoldDB" id="J9BY20"/>
<proteinExistence type="predicted"/>
<keyword evidence="1" id="KW-0812">Transmembrane</keyword>
<keyword evidence="1" id="KW-1133">Transmembrane helix</keyword>
<protein>
    <submittedName>
        <fullName evidence="2">Uncharacterized protein</fullName>
    </submittedName>
</protein>
<evidence type="ECO:0000256" key="1">
    <source>
        <dbReference type="SAM" id="Phobius"/>
    </source>
</evidence>
<organism evidence="2">
    <name type="scientific">gut metagenome</name>
    <dbReference type="NCBI Taxonomy" id="749906"/>
    <lineage>
        <taxon>unclassified sequences</taxon>
        <taxon>metagenomes</taxon>
        <taxon>organismal metagenomes</taxon>
    </lineage>
</organism>